<dbReference type="SUPFAM" id="SSF52540">
    <property type="entry name" value="P-loop containing nucleoside triphosphate hydrolases"/>
    <property type="match status" value="1"/>
</dbReference>
<dbReference type="InterPro" id="IPR003593">
    <property type="entry name" value="AAA+_ATPase"/>
</dbReference>
<comment type="similarity">
    <text evidence="2">Belongs to the ABC transporter superfamily.</text>
</comment>
<evidence type="ECO:0000259" key="7">
    <source>
        <dbReference type="PROSITE" id="PS50893"/>
    </source>
</evidence>
<evidence type="ECO:0000256" key="6">
    <source>
        <dbReference type="ARBA" id="ARBA00023251"/>
    </source>
</evidence>
<evidence type="ECO:0000256" key="3">
    <source>
        <dbReference type="ARBA" id="ARBA00022448"/>
    </source>
</evidence>
<evidence type="ECO:0000256" key="4">
    <source>
        <dbReference type="ARBA" id="ARBA00022741"/>
    </source>
</evidence>
<organism evidence="8 9">
    <name type="scientific">Pedococcus cremeus</name>
    <dbReference type="NCBI Taxonomy" id="587636"/>
    <lineage>
        <taxon>Bacteria</taxon>
        <taxon>Bacillati</taxon>
        <taxon>Actinomycetota</taxon>
        <taxon>Actinomycetes</taxon>
        <taxon>Micrococcales</taxon>
        <taxon>Intrasporangiaceae</taxon>
        <taxon>Pedococcus</taxon>
    </lineage>
</organism>
<dbReference type="PROSITE" id="PS00211">
    <property type="entry name" value="ABC_TRANSPORTER_1"/>
    <property type="match status" value="1"/>
</dbReference>
<dbReference type="CDD" id="cd03230">
    <property type="entry name" value="ABC_DR_subfamily_A"/>
    <property type="match status" value="1"/>
</dbReference>
<evidence type="ECO:0000256" key="2">
    <source>
        <dbReference type="ARBA" id="ARBA00005417"/>
    </source>
</evidence>
<dbReference type="PANTHER" id="PTHR42711:SF5">
    <property type="entry name" value="ABC TRANSPORTER ATP-BINDING PROTEIN NATA"/>
    <property type="match status" value="1"/>
</dbReference>
<dbReference type="Gene3D" id="3.40.50.300">
    <property type="entry name" value="P-loop containing nucleotide triphosphate hydrolases"/>
    <property type="match status" value="1"/>
</dbReference>
<keyword evidence="5 8" id="KW-0067">ATP-binding</keyword>
<feature type="domain" description="ABC transporter" evidence="7">
    <location>
        <begin position="13"/>
        <end position="237"/>
    </location>
</feature>
<evidence type="ECO:0000256" key="5">
    <source>
        <dbReference type="ARBA" id="ARBA00022840"/>
    </source>
</evidence>
<dbReference type="RefSeq" id="WP_091761822.1">
    <property type="nucleotide sequence ID" value="NZ_FOHB01000008.1"/>
</dbReference>
<evidence type="ECO:0000256" key="1">
    <source>
        <dbReference type="ARBA" id="ARBA00004202"/>
    </source>
</evidence>
<proteinExistence type="inferred from homology"/>
<keyword evidence="6" id="KW-0046">Antibiotic resistance</keyword>
<reference evidence="9" key="1">
    <citation type="submission" date="2016-10" db="EMBL/GenBank/DDBJ databases">
        <authorList>
            <person name="Varghese N."/>
            <person name="Submissions S."/>
        </authorList>
    </citation>
    <scope>NUCLEOTIDE SEQUENCE [LARGE SCALE GENOMIC DNA]</scope>
    <source>
        <strain evidence="9">CGMCC 1.6963</strain>
    </source>
</reference>
<dbReference type="InterPro" id="IPR003439">
    <property type="entry name" value="ABC_transporter-like_ATP-bd"/>
</dbReference>
<dbReference type="PROSITE" id="PS50893">
    <property type="entry name" value="ABC_TRANSPORTER_2"/>
    <property type="match status" value="1"/>
</dbReference>
<keyword evidence="9" id="KW-1185">Reference proteome</keyword>
<dbReference type="OrthoDB" id="9804819at2"/>
<gene>
    <name evidence="8" type="ORF">SAMN05216199_3892</name>
</gene>
<keyword evidence="4" id="KW-0547">Nucleotide-binding</keyword>
<sequence>MEAGQRRSSTTAVALEALTKRFGRQRGIERVSLEVQAGEVLGFLGPNGAGKSTTIRLVVGLLLPTSGSVRVFGSDPRHDVSVRRRIGYLPGELALYPSLSGAELIGRVALMRGGVEPRRVDQLVERLRVELDRPIRALSKGNRQKVGLILAFMHQPDLLVLDEPSSGLDPLLQEEFEGLVRERVRDGATVFLSSHDLDEVDRVVDRVAIIRRGRLVGVDTLDQLRQRAPRLVEVRFAEPVDPTRILALPGVRALDANATELRLEVTGPLGELLQAVQPLGVADLTARPASLDAIFRSFYEDIPRGEEIHAY</sequence>
<keyword evidence="3" id="KW-0813">Transport</keyword>
<dbReference type="EMBL" id="FOHB01000008">
    <property type="protein sequence ID" value="SES46070.1"/>
    <property type="molecule type" value="Genomic_DNA"/>
</dbReference>
<dbReference type="Pfam" id="PF00005">
    <property type="entry name" value="ABC_tran"/>
    <property type="match status" value="1"/>
</dbReference>
<dbReference type="Proteomes" id="UP000199019">
    <property type="component" value="Unassembled WGS sequence"/>
</dbReference>
<dbReference type="GO" id="GO:0005524">
    <property type="term" value="F:ATP binding"/>
    <property type="evidence" value="ECO:0007669"/>
    <property type="project" value="UniProtKB-KW"/>
</dbReference>
<dbReference type="GO" id="GO:0046677">
    <property type="term" value="P:response to antibiotic"/>
    <property type="evidence" value="ECO:0007669"/>
    <property type="project" value="UniProtKB-KW"/>
</dbReference>
<protein>
    <submittedName>
        <fullName evidence="8">ABC-2 type transport system ATP-binding protein</fullName>
    </submittedName>
</protein>
<accession>A0A1H9XIQ4</accession>
<evidence type="ECO:0000313" key="8">
    <source>
        <dbReference type="EMBL" id="SES46070.1"/>
    </source>
</evidence>
<dbReference type="SMART" id="SM00382">
    <property type="entry name" value="AAA"/>
    <property type="match status" value="1"/>
</dbReference>
<dbReference type="PANTHER" id="PTHR42711">
    <property type="entry name" value="ABC TRANSPORTER ATP-BINDING PROTEIN"/>
    <property type="match status" value="1"/>
</dbReference>
<dbReference type="InterPro" id="IPR027417">
    <property type="entry name" value="P-loop_NTPase"/>
</dbReference>
<dbReference type="AlphaFoldDB" id="A0A1H9XIQ4"/>
<comment type="subcellular location">
    <subcellularLocation>
        <location evidence="1">Cell membrane</location>
        <topology evidence="1">Peripheral membrane protein</topology>
    </subcellularLocation>
</comment>
<evidence type="ECO:0000313" key="9">
    <source>
        <dbReference type="Proteomes" id="UP000199019"/>
    </source>
</evidence>
<dbReference type="STRING" id="587636.SAMN05216199_3892"/>
<dbReference type="GO" id="GO:0016887">
    <property type="term" value="F:ATP hydrolysis activity"/>
    <property type="evidence" value="ECO:0007669"/>
    <property type="project" value="InterPro"/>
</dbReference>
<dbReference type="InterPro" id="IPR050763">
    <property type="entry name" value="ABC_transporter_ATP-binding"/>
</dbReference>
<dbReference type="GO" id="GO:0005886">
    <property type="term" value="C:plasma membrane"/>
    <property type="evidence" value="ECO:0007669"/>
    <property type="project" value="UniProtKB-SubCell"/>
</dbReference>
<dbReference type="InterPro" id="IPR017871">
    <property type="entry name" value="ABC_transporter-like_CS"/>
</dbReference>
<name>A0A1H9XIQ4_9MICO</name>